<organism evidence="1 2">
    <name type="scientific">Blautia acetigignens</name>
    <dbReference type="NCBI Taxonomy" id="2981783"/>
    <lineage>
        <taxon>Bacteria</taxon>
        <taxon>Bacillati</taxon>
        <taxon>Bacillota</taxon>
        <taxon>Clostridia</taxon>
        <taxon>Lachnospirales</taxon>
        <taxon>Lachnospiraceae</taxon>
        <taxon>Blautia</taxon>
    </lineage>
</organism>
<gene>
    <name evidence="1" type="ORF">AAAX94_17200</name>
</gene>
<proteinExistence type="predicted"/>
<evidence type="ECO:0000313" key="2">
    <source>
        <dbReference type="Proteomes" id="UP001470752"/>
    </source>
</evidence>
<keyword evidence="2" id="KW-1185">Reference proteome</keyword>
<comment type="caution">
    <text evidence="1">The sequence shown here is derived from an EMBL/GenBank/DDBJ whole genome shotgun (WGS) entry which is preliminary data.</text>
</comment>
<accession>A0ABV1CQR0</accession>
<evidence type="ECO:0000313" key="1">
    <source>
        <dbReference type="EMBL" id="MEQ2414737.1"/>
    </source>
</evidence>
<reference evidence="1 2" key="1">
    <citation type="submission" date="2024-04" db="EMBL/GenBank/DDBJ databases">
        <title>Human intestinal bacterial collection.</title>
        <authorList>
            <person name="Pauvert C."/>
            <person name="Hitch T.C.A."/>
            <person name="Clavel T."/>
        </authorList>
    </citation>
    <scope>NUCLEOTIDE SEQUENCE [LARGE SCALE GENOMIC DNA]</scope>
    <source>
        <strain evidence="1 2">CLA-AA-H161</strain>
    </source>
</reference>
<dbReference type="EMBL" id="JBBNFW010000200">
    <property type="protein sequence ID" value="MEQ2414737.1"/>
    <property type="molecule type" value="Genomic_DNA"/>
</dbReference>
<name>A0ABV1CQR0_9FIRM</name>
<feature type="non-terminal residue" evidence="1">
    <location>
        <position position="1"/>
    </location>
</feature>
<sequence length="38" mass="4316">YDSRTVGKKDKVSFVVTHIDEERNVAVGIITRIIKQSI</sequence>
<dbReference type="Proteomes" id="UP001470752">
    <property type="component" value="Unassembled WGS sequence"/>
</dbReference>
<protein>
    <submittedName>
        <fullName evidence="1">RNA-binding protein</fullName>
    </submittedName>
</protein>